<reference evidence="4" key="1">
    <citation type="submission" date="2020-09" db="EMBL/GenBank/DDBJ databases">
        <authorList>
            <person name="Kikuchi T."/>
        </authorList>
    </citation>
    <scope>NUCLEOTIDE SEQUENCE</scope>
    <source>
        <strain evidence="4">SH1</strain>
    </source>
</reference>
<feature type="domain" description="Elongation factor 1 beta central acidic region eukaryote" evidence="3">
    <location>
        <begin position="145"/>
        <end position="171"/>
    </location>
</feature>
<dbReference type="SMART" id="SM01182">
    <property type="entry name" value="EF-1_beta_acid"/>
    <property type="match status" value="4"/>
</dbReference>
<dbReference type="EMBL" id="CAJFCW020000004">
    <property type="protein sequence ID" value="CAG9113511.1"/>
    <property type="molecule type" value="Genomic_DNA"/>
</dbReference>
<feature type="compositionally biased region" description="Basic residues" evidence="2">
    <location>
        <begin position="356"/>
        <end position="370"/>
    </location>
</feature>
<dbReference type="InterPro" id="IPR035441">
    <property type="entry name" value="TFIIS/LEDGF_dom_sf"/>
</dbReference>
<feature type="domain" description="Elongation factor 1 beta central acidic region eukaryote" evidence="3">
    <location>
        <begin position="339"/>
        <end position="365"/>
    </location>
</feature>
<feature type="region of interest" description="Disordered" evidence="2">
    <location>
        <begin position="305"/>
        <end position="336"/>
    </location>
</feature>
<comment type="caution">
    <text evidence="4">The sequence shown here is derived from an EMBL/GenBank/DDBJ whole genome shotgun (WGS) entry which is preliminary data.</text>
</comment>
<evidence type="ECO:0000256" key="2">
    <source>
        <dbReference type="SAM" id="MobiDB-lite"/>
    </source>
</evidence>
<feature type="region of interest" description="Disordered" evidence="2">
    <location>
        <begin position="262"/>
        <end position="292"/>
    </location>
</feature>
<name>A0A811KZK7_9BILA</name>
<feature type="domain" description="Elongation factor 1 beta central acidic region eukaryote" evidence="3">
    <location>
        <begin position="182"/>
        <end position="209"/>
    </location>
</feature>
<keyword evidence="1" id="KW-0175">Coiled coil</keyword>
<dbReference type="InterPro" id="IPR018940">
    <property type="entry name" value="EF-1_beta_acid_region_euk"/>
</dbReference>
<feature type="domain" description="Elongation factor 1 beta central acidic region eukaryote" evidence="3">
    <location>
        <begin position="664"/>
        <end position="690"/>
    </location>
</feature>
<evidence type="ECO:0000313" key="5">
    <source>
        <dbReference type="Proteomes" id="UP000614601"/>
    </source>
</evidence>
<protein>
    <recommendedName>
        <fullName evidence="3">Elongation factor 1 beta central acidic region eukaryote domain-containing protein</fullName>
    </recommendedName>
</protein>
<dbReference type="AlphaFoldDB" id="A0A811KZK7"/>
<keyword evidence="5" id="KW-1185">Reference proteome</keyword>
<accession>A0A811KZK7</accession>
<dbReference type="Proteomes" id="UP000783686">
    <property type="component" value="Unassembled WGS sequence"/>
</dbReference>
<feature type="coiled-coil region" evidence="1">
    <location>
        <begin position="184"/>
        <end position="211"/>
    </location>
</feature>
<feature type="region of interest" description="Disordered" evidence="2">
    <location>
        <begin position="353"/>
        <end position="433"/>
    </location>
</feature>
<dbReference type="SUPFAM" id="SSF47676">
    <property type="entry name" value="Conserved domain common to transcription factors TFIIS, elongin A, CRSP70"/>
    <property type="match status" value="1"/>
</dbReference>
<proteinExistence type="predicted"/>
<evidence type="ECO:0000256" key="1">
    <source>
        <dbReference type="SAM" id="Coils"/>
    </source>
</evidence>
<dbReference type="EMBL" id="CAJFDH010000004">
    <property type="protein sequence ID" value="CAD5220316.1"/>
    <property type="molecule type" value="Genomic_DNA"/>
</dbReference>
<feature type="compositionally biased region" description="Basic and acidic residues" evidence="2">
    <location>
        <begin position="418"/>
        <end position="433"/>
    </location>
</feature>
<dbReference type="Proteomes" id="UP000614601">
    <property type="component" value="Unassembled WGS sequence"/>
</dbReference>
<feature type="compositionally biased region" description="Basic residues" evidence="2">
    <location>
        <begin position="390"/>
        <end position="417"/>
    </location>
</feature>
<evidence type="ECO:0000259" key="3">
    <source>
        <dbReference type="SMART" id="SM01182"/>
    </source>
</evidence>
<evidence type="ECO:0000313" key="4">
    <source>
        <dbReference type="EMBL" id="CAD5220316.1"/>
    </source>
</evidence>
<gene>
    <name evidence="4" type="ORF">BOKJ2_LOCUS8883</name>
</gene>
<sequence>MNTKVQARRFRNLVKAVDGILNDGLGHKDKYNFFLNIVERLGRLDLDIEELYNTKIALKIDEVQKTRPDDVKLRDSVHQLLLKWKKVIDQNLDENGQLRIQRYTLKKPVGKVVFCVDRNWKYEAESEDGILKVGTKKRTKRTVRFGNDDADSDDEVSRKREKRTVKLPKDVGLPAEKPPVILMTSSQEVEMERYKQTKEEWKKEFEARKRAAKEKTRKEFFEMKRKKYMEIEKTAQSLNLNMSNEDQAVVKDQSAARVSQYATVDESMVNERQNAVDDDNASKEGQLMAMDPTLAIESVTSAMDGVKVESASSSQNVEQQDRKDNEQYQKPVEIDFIEIGDTDDEIEVVFESLTEKKKKNKKAKKDKKKAKNDGNATDMDEIGKESGVSGKKKKEGIHKNKKDKRKHKDGIKKSKKNKKEDGEHGKKGDVIDEMAQKLEEQQEKSTSLVKNVTENVVDGKIRKYTPFARSNRMKDLLESPLKKTDGMDGRNRMLLNAQVDVDIQDEMDPETLKKLKALIKKSKLLKSGNRESDLESGEISDASEDDLLDAELMKNAAAMLADLKNPHCTEDVNQTTCDDEIEAMLNSTETLTDIDLNNIANAMDNINEDDLLDVGTAHQKSPESNDKFDDLAEIQPTSAGFMKSVTETLAGEEDDATRLLQVYMLGSDDSNASTAENVKMETLKGYVKEMEESERIYNVKNSKSEDVSRTRSDENLNRGKNDEIISEDKIEEISMATALLNDDSNDVNLDLDEHLRPQYAIIKKAQGFFTGQSQEDILTVTNCVQHLVRAVAKNMEDEC</sequence>
<organism evidence="4 5">
    <name type="scientific">Bursaphelenchus okinawaensis</name>
    <dbReference type="NCBI Taxonomy" id="465554"/>
    <lineage>
        <taxon>Eukaryota</taxon>
        <taxon>Metazoa</taxon>
        <taxon>Ecdysozoa</taxon>
        <taxon>Nematoda</taxon>
        <taxon>Chromadorea</taxon>
        <taxon>Rhabditida</taxon>
        <taxon>Tylenchina</taxon>
        <taxon>Tylenchomorpha</taxon>
        <taxon>Aphelenchoidea</taxon>
        <taxon>Aphelenchoididae</taxon>
        <taxon>Bursaphelenchus</taxon>
    </lineage>
</organism>